<dbReference type="InterPro" id="IPR050807">
    <property type="entry name" value="TransReg_Diox_bact_type"/>
</dbReference>
<dbReference type="InterPro" id="IPR010982">
    <property type="entry name" value="Lambda_DNA-bd_dom_sf"/>
</dbReference>
<proteinExistence type="inferred from homology"/>
<dbReference type="Proteomes" id="UP001501288">
    <property type="component" value="Unassembled WGS sequence"/>
</dbReference>
<dbReference type="InterPro" id="IPR010359">
    <property type="entry name" value="IrrE_HExxH"/>
</dbReference>
<keyword evidence="2" id="KW-0238">DNA-binding</keyword>
<sequence length="503" mass="55431">MNEKMREGRLAPARAAAEEAAPVERAAPDALTIGRRLRHVRQQAERTLGDVAGAIGMSPSALSLIENGKREPRLSVLTSLADALDVPLADLLATAPPSRRAALEIRLERAQRASTYASLGLPSVRIGPRLPTEALEALVGMHEAMAAMRSEQAATPEHARRANAELRTRMRQADNYFADIEGAAAQLLSDAGHRGGPVSRASVDRIAEHLGYQLVHTSDLPGSTRTVSDLANRRIYLPQPEAGQHDARSLALQALGHLVLGHEVPADYAEFLSQRVEINYFAAAVLMPEKEVGRRLLDAKEAKDISVEDLRDAYGVSYETAAHRFTNLATKVLDIPVHFMRISSDGVIYKAYENDGIQFPTDAMGAIEGQRVCKHWTARAVFDQPDLSRSYQQYTDTRSGTYWCSAFVDRTPSGLFSVNVGTPYQHVKWFRGRETTERSLSRCPDPSCCTRPPQELASRWDGRSWPSARVHSHLLAAMPPGTFPGVDDTEVYQFLERHAREDG</sequence>
<dbReference type="SUPFAM" id="SSF47413">
    <property type="entry name" value="lambda repressor-like DNA-binding domains"/>
    <property type="match status" value="1"/>
</dbReference>
<dbReference type="RefSeq" id="WP_346030862.1">
    <property type="nucleotide sequence ID" value="NZ_BAAANV010000066.1"/>
</dbReference>
<feature type="domain" description="HTH cro/C1-type" evidence="4">
    <location>
        <begin position="37"/>
        <end position="91"/>
    </location>
</feature>
<dbReference type="PANTHER" id="PTHR46797:SF1">
    <property type="entry name" value="METHYLPHOSPHONATE SYNTHASE"/>
    <property type="match status" value="1"/>
</dbReference>
<dbReference type="EMBL" id="BAAANV010000066">
    <property type="protein sequence ID" value="GAA1552060.1"/>
    <property type="molecule type" value="Genomic_DNA"/>
</dbReference>
<evidence type="ECO:0000256" key="2">
    <source>
        <dbReference type="ARBA" id="ARBA00023125"/>
    </source>
</evidence>
<dbReference type="CDD" id="cd00093">
    <property type="entry name" value="HTH_XRE"/>
    <property type="match status" value="1"/>
</dbReference>
<evidence type="ECO:0000313" key="6">
    <source>
        <dbReference type="Proteomes" id="UP001501288"/>
    </source>
</evidence>
<dbReference type="Pfam" id="PF13560">
    <property type="entry name" value="HTH_31"/>
    <property type="match status" value="1"/>
</dbReference>
<reference evidence="5 6" key="1">
    <citation type="journal article" date="2019" name="Int. J. Syst. Evol. Microbiol.">
        <title>The Global Catalogue of Microorganisms (GCM) 10K type strain sequencing project: providing services to taxonomists for standard genome sequencing and annotation.</title>
        <authorList>
            <consortium name="The Broad Institute Genomics Platform"/>
            <consortium name="The Broad Institute Genome Sequencing Center for Infectious Disease"/>
            <person name="Wu L."/>
            <person name="Ma J."/>
        </authorList>
    </citation>
    <scope>NUCLEOTIDE SEQUENCE [LARGE SCALE GENOMIC DNA]</scope>
    <source>
        <strain evidence="5 6">JCM 14588</strain>
    </source>
</reference>
<comment type="caution">
    <text evidence="5">The sequence shown here is derived from an EMBL/GenBank/DDBJ whole genome shotgun (WGS) entry which is preliminary data.</text>
</comment>
<dbReference type="InterPro" id="IPR001387">
    <property type="entry name" value="Cro/C1-type_HTH"/>
</dbReference>
<protein>
    <submittedName>
        <fullName evidence="5">Short-chain fatty acyl-CoA regulator family protein</fullName>
    </submittedName>
</protein>
<feature type="compositionally biased region" description="Low complexity" evidence="3">
    <location>
        <begin position="10"/>
        <end position="22"/>
    </location>
</feature>
<accession>A0ABN2C4Q3</accession>
<dbReference type="PANTHER" id="PTHR46797">
    <property type="entry name" value="HTH-TYPE TRANSCRIPTIONAL REGULATOR"/>
    <property type="match status" value="1"/>
</dbReference>
<feature type="region of interest" description="Disordered" evidence="3">
    <location>
        <begin position="1"/>
        <end position="22"/>
    </location>
</feature>
<evidence type="ECO:0000259" key="4">
    <source>
        <dbReference type="PROSITE" id="PS50943"/>
    </source>
</evidence>
<keyword evidence="6" id="KW-1185">Reference proteome</keyword>
<gene>
    <name evidence="5" type="ORF">GCM10009762_26000</name>
</gene>
<evidence type="ECO:0000256" key="1">
    <source>
        <dbReference type="ARBA" id="ARBA00007227"/>
    </source>
</evidence>
<name>A0ABN2C4Q3_9MICO</name>
<comment type="similarity">
    <text evidence="1">Belongs to the short-chain fatty acyl-CoA assimilation regulator (ScfR) family.</text>
</comment>
<dbReference type="SMART" id="SM00530">
    <property type="entry name" value="HTH_XRE"/>
    <property type="match status" value="1"/>
</dbReference>
<organism evidence="5 6">
    <name type="scientific">Dermacoccus barathri</name>
    <dbReference type="NCBI Taxonomy" id="322601"/>
    <lineage>
        <taxon>Bacteria</taxon>
        <taxon>Bacillati</taxon>
        <taxon>Actinomycetota</taxon>
        <taxon>Actinomycetes</taxon>
        <taxon>Micrococcales</taxon>
        <taxon>Dermacoccaceae</taxon>
        <taxon>Dermacoccus</taxon>
    </lineage>
</organism>
<evidence type="ECO:0000256" key="3">
    <source>
        <dbReference type="SAM" id="MobiDB-lite"/>
    </source>
</evidence>
<evidence type="ECO:0000313" key="5">
    <source>
        <dbReference type="EMBL" id="GAA1552060.1"/>
    </source>
</evidence>
<dbReference type="PROSITE" id="PS50943">
    <property type="entry name" value="HTH_CROC1"/>
    <property type="match status" value="1"/>
</dbReference>
<dbReference type="Gene3D" id="1.10.260.40">
    <property type="entry name" value="lambda repressor-like DNA-binding domains"/>
    <property type="match status" value="1"/>
</dbReference>
<dbReference type="Pfam" id="PF06114">
    <property type="entry name" value="Peptidase_M78"/>
    <property type="match status" value="1"/>
</dbReference>